<organism evidence="2 3">
    <name type="scientific">Bifidobacterium adolescentis</name>
    <dbReference type="NCBI Taxonomy" id="1680"/>
    <lineage>
        <taxon>Bacteria</taxon>
        <taxon>Bacillati</taxon>
        <taxon>Actinomycetota</taxon>
        <taxon>Actinomycetes</taxon>
        <taxon>Bifidobacteriales</taxon>
        <taxon>Bifidobacteriaceae</taxon>
        <taxon>Bifidobacterium</taxon>
    </lineage>
</organism>
<dbReference type="InterPro" id="IPR027417">
    <property type="entry name" value="P-loop_NTPase"/>
</dbReference>
<feature type="domain" description="Helicase HerA central" evidence="1">
    <location>
        <begin position="496"/>
        <end position="712"/>
    </location>
</feature>
<evidence type="ECO:0000313" key="2">
    <source>
        <dbReference type="EMBL" id="RHJ20239.1"/>
    </source>
</evidence>
<dbReference type="InterPro" id="IPR008571">
    <property type="entry name" value="HerA-like"/>
</dbReference>
<proteinExistence type="predicted"/>
<dbReference type="InterPro" id="IPR002789">
    <property type="entry name" value="HerA_central"/>
</dbReference>
<dbReference type="Pfam" id="PF01935">
    <property type="entry name" value="DUF87"/>
    <property type="match status" value="1"/>
</dbReference>
<evidence type="ECO:0000313" key="3">
    <source>
        <dbReference type="Proteomes" id="UP000284589"/>
    </source>
</evidence>
<dbReference type="GO" id="GO:0005524">
    <property type="term" value="F:ATP binding"/>
    <property type="evidence" value="ECO:0007669"/>
    <property type="project" value="UniProtKB-KW"/>
</dbReference>
<gene>
    <name evidence="2" type="ORF">DW139_02545</name>
</gene>
<dbReference type="AlphaFoldDB" id="A0AAX1U091"/>
<comment type="caution">
    <text evidence="2">The sequence shown here is derived from an EMBL/GenBank/DDBJ whole genome shotgun (WGS) entry which is preliminary data.</text>
</comment>
<dbReference type="Gene3D" id="3.40.50.300">
    <property type="entry name" value="P-loop containing nucleotide triphosphate hydrolases"/>
    <property type="match status" value="2"/>
</dbReference>
<protein>
    <submittedName>
        <fullName evidence="2">ATP-binding protein</fullName>
    </submittedName>
</protein>
<name>A0AAX1U091_BIFAD</name>
<dbReference type="PANTHER" id="PTHR42957">
    <property type="entry name" value="HELICASE MJ1565-RELATED"/>
    <property type="match status" value="1"/>
</dbReference>
<dbReference type="PANTHER" id="PTHR42957:SF1">
    <property type="entry name" value="HELICASE MJ1565-RELATED"/>
    <property type="match status" value="1"/>
</dbReference>
<accession>A0AAX1U091</accession>
<reference evidence="2 3" key="1">
    <citation type="submission" date="2018-08" db="EMBL/GenBank/DDBJ databases">
        <title>A genome reference for cultivated species of the human gut microbiota.</title>
        <authorList>
            <person name="Zou Y."/>
            <person name="Xue W."/>
            <person name="Luo G."/>
        </authorList>
    </citation>
    <scope>NUCLEOTIDE SEQUENCE [LARGE SCALE GENOMIC DNA]</scope>
    <source>
        <strain evidence="2 3">AM12-20</strain>
    </source>
</reference>
<dbReference type="Proteomes" id="UP000284589">
    <property type="component" value="Unassembled WGS sequence"/>
</dbReference>
<keyword evidence="2" id="KW-0067">ATP-binding</keyword>
<sequence>MSGPNLHRYLTKWLLIRRKSVLNNSKELAKSMAPSAEQLAQVKDKCDRYYGQCLAGVFKEYLPHIAECYSVEDYQGLGSPTESVASFEISKLVLEKDDKVLEKLKNVYQLLSGTGNSIAMIINRSFRQCRIFFAVGTEHDDSELAKNLAMNVRDAFLGNFPGSECDDVHYYSDGRGSAFNALNENTGFGVVDFNSIGIVSNIATDFSEEFSTQGIEKLIDGISLGRDEEYTLILVGRSMPANQLMQKKNELYRLYTGLSPFASVQRNWSFQESKSWSQNLGVSGGTELPGAIPGLPRLNVGAFASVGHGTAKTTGEGGSVTLTEYGVKHMLDTIEKQMERLELCEALGLWQFSAYILSPDVRLVSEASHMYLSLTQGNKSNLERPAINIWNAQGRNPATIAEITKLRSYLTHLEHPQFVKKEGIPNTFFNQENWPKRTTCTADLSGEELVKAINIPRSSVPGLPVIECAPFGREVSSYDATNRGDIHIGCIHHMHHDEEMSVELSSDSLTSHVFVTGSTGSGKSNTVYRLLDECSCNFLVIEPAKGEYRYEFADCAKVYGTNPMTDDLLRINPFEFPEGIHIYEHIDRILEVFNVCWPMYAAMPAVLKEAIIRAYEKVGWDMTRSTNSLGRYYPTFADVCREVDAYIDSSDYSADTRGDYKGSLKTRLESMTNGINRLLFCNGSVSDEELFDGRVIADLSRVGSSENKALIMGILVIKLQERRMCQRAASNETLKHITVLEEAHNLLRNSQTIFGETGGGIASKSVEMISNAIAEMRTYGEGFIIVDQSPGLLDMAAIRNTNTKIIMRLPDEGDRQLVGKAAGLNDGQIAELAKLQRGVAAVYQNEWIEPVLCHIGKHERKETVIADGYEYAPESEPLSSQELECLNTCLIYPRRIDMPEESDFLHIVEKSGLQYSMKRDIFLMARSSYSDRKNLYCRIAYDYFDMEDFFDANEVADGSDILQELQTYLSQSWIFEDLSDWDGLLSSQLLFAQMMVFERGERLRKLRTPRSVEEIGDLSRTALSLSALMGGR</sequence>
<keyword evidence="2" id="KW-0547">Nucleotide-binding</keyword>
<dbReference type="EMBL" id="QRLP01000001">
    <property type="protein sequence ID" value="RHJ20239.1"/>
    <property type="molecule type" value="Genomic_DNA"/>
</dbReference>
<dbReference type="SUPFAM" id="SSF52540">
    <property type="entry name" value="P-loop containing nucleoside triphosphate hydrolases"/>
    <property type="match status" value="1"/>
</dbReference>
<evidence type="ECO:0000259" key="1">
    <source>
        <dbReference type="Pfam" id="PF01935"/>
    </source>
</evidence>